<sequence>MPQPTIFAYFPSEPDSKQSKARTRKLIAVSEAFISALKAQVIVKRQVLARLRAAVAPVRKLPAELLVEIFMLILEIGKETHRIGFVRNRIRPRLALTQVCARWRRVMHTSPGLWAIGMDLHVRQSTTSEDIVAVQRWLDRSAPLPIPISLTSGTHAAQCFFLMLRVSKINP</sequence>
<keyword evidence="2" id="KW-1185">Reference proteome</keyword>
<organism evidence="1 2">
    <name type="scientific">Roridomyces roridus</name>
    <dbReference type="NCBI Taxonomy" id="1738132"/>
    <lineage>
        <taxon>Eukaryota</taxon>
        <taxon>Fungi</taxon>
        <taxon>Dikarya</taxon>
        <taxon>Basidiomycota</taxon>
        <taxon>Agaricomycotina</taxon>
        <taxon>Agaricomycetes</taxon>
        <taxon>Agaricomycetidae</taxon>
        <taxon>Agaricales</taxon>
        <taxon>Marasmiineae</taxon>
        <taxon>Mycenaceae</taxon>
        <taxon>Roridomyces</taxon>
    </lineage>
</organism>
<dbReference type="Gene3D" id="1.20.1280.50">
    <property type="match status" value="1"/>
</dbReference>
<dbReference type="Proteomes" id="UP001221142">
    <property type="component" value="Unassembled WGS sequence"/>
</dbReference>
<comment type="caution">
    <text evidence="1">The sequence shown here is derived from an EMBL/GenBank/DDBJ whole genome shotgun (WGS) entry which is preliminary data.</text>
</comment>
<dbReference type="AlphaFoldDB" id="A0AAD7FYG6"/>
<name>A0AAD7FYG6_9AGAR</name>
<evidence type="ECO:0000313" key="1">
    <source>
        <dbReference type="EMBL" id="KAJ7644596.1"/>
    </source>
</evidence>
<proteinExistence type="predicted"/>
<protein>
    <recommendedName>
        <fullName evidence="3">F-box domain-containing protein</fullName>
    </recommendedName>
</protein>
<evidence type="ECO:0008006" key="3">
    <source>
        <dbReference type="Google" id="ProtNLM"/>
    </source>
</evidence>
<reference evidence="1" key="1">
    <citation type="submission" date="2023-03" db="EMBL/GenBank/DDBJ databases">
        <title>Massive genome expansion in bonnet fungi (Mycena s.s.) driven by repeated elements and novel gene families across ecological guilds.</title>
        <authorList>
            <consortium name="Lawrence Berkeley National Laboratory"/>
            <person name="Harder C.B."/>
            <person name="Miyauchi S."/>
            <person name="Viragh M."/>
            <person name="Kuo A."/>
            <person name="Thoen E."/>
            <person name="Andreopoulos B."/>
            <person name="Lu D."/>
            <person name="Skrede I."/>
            <person name="Drula E."/>
            <person name="Henrissat B."/>
            <person name="Morin E."/>
            <person name="Kohler A."/>
            <person name="Barry K."/>
            <person name="LaButti K."/>
            <person name="Morin E."/>
            <person name="Salamov A."/>
            <person name="Lipzen A."/>
            <person name="Mereny Z."/>
            <person name="Hegedus B."/>
            <person name="Baldrian P."/>
            <person name="Stursova M."/>
            <person name="Weitz H."/>
            <person name="Taylor A."/>
            <person name="Grigoriev I.V."/>
            <person name="Nagy L.G."/>
            <person name="Martin F."/>
            <person name="Kauserud H."/>
        </authorList>
    </citation>
    <scope>NUCLEOTIDE SEQUENCE</scope>
    <source>
        <strain evidence="1">9284</strain>
    </source>
</reference>
<evidence type="ECO:0000313" key="2">
    <source>
        <dbReference type="Proteomes" id="UP001221142"/>
    </source>
</evidence>
<dbReference type="EMBL" id="JARKIF010000003">
    <property type="protein sequence ID" value="KAJ7644596.1"/>
    <property type="molecule type" value="Genomic_DNA"/>
</dbReference>
<accession>A0AAD7FYG6</accession>
<gene>
    <name evidence="1" type="ORF">FB45DRAFT_1116197</name>
</gene>